<comment type="caution">
    <text evidence="2">The sequence shown here is derived from an EMBL/GenBank/DDBJ whole genome shotgun (WGS) entry which is preliminary data.</text>
</comment>
<organism evidence="2 3">
    <name type="scientific">Frigoriflavimonas asaccharolytica</name>
    <dbReference type="NCBI Taxonomy" id="2735899"/>
    <lineage>
        <taxon>Bacteria</taxon>
        <taxon>Pseudomonadati</taxon>
        <taxon>Bacteroidota</taxon>
        <taxon>Flavobacteriia</taxon>
        <taxon>Flavobacteriales</taxon>
        <taxon>Weeksellaceae</taxon>
        <taxon>Frigoriflavimonas</taxon>
    </lineage>
</organism>
<evidence type="ECO:0000313" key="2">
    <source>
        <dbReference type="EMBL" id="NRS93083.1"/>
    </source>
</evidence>
<evidence type="ECO:0000256" key="1">
    <source>
        <dbReference type="SAM" id="Phobius"/>
    </source>
</evidence>
<name>A0A8J8G8I4_9FLAO</name>
<dbReference type="Proteomes" id="UP000610746">
    <property type="component" value="Unassembled WGS sequence"/>
</dbReference>
<dbReference type="RefSeq" id="WP_173779663.1">
    <property type="nucleotide sequence ID" value="NZ_JABSNO010000016.1"/>
</dbReference>
<keyword evidence="1" id="KW-0812">Transmembrane</keyword>
<dbReference type="AlphaFoldDB" id="A0A8J8G8I4"/>
<gene>
    <name evidence="2" type="ORF">HNQ03_002169</name>
</gene>
<dbReference type="InterPro" id="IPR011655">
    <property type="entry name" value="MpPF26"/>
</dbReference>
<proteinExistence type="predicted"/>
<keyword evidence="1" id="KW-1133">Transmembrane helix</keyword>
<protein>
    <submittedName>
        <fullName evidence="2">Large-conductance mechanosensitive channel</fullName>
    </submittedName>
</protein>
<dbReference type="SUPFAM" id="SSF81330">
    <property type="entry name" value="Gated mechanosensitive channel"/>
    <property type="match status" value="1"/>
</dbReference>
<keyword evidence="3" id="KW-1185">Reference proteome</keyword>
<feature type="transmembrane region" description="Helical" evidence="1">
    <location>
        <begin position="20"/>
        <end position="48"/>
    </location>
</feature>
<dbReference type="InterPro" id="IPR036019">
    <property type="entry name" value="MscL_channel"/>
</dbReference>
<evidence type="ECO:0000313" key="3">
    <source>
        <dbReference type="Proteomes" id="UP000610746"/>
    </source>
</evidence>
<sequence length="117" mass="13013">MNEQNFQPLGQKLPNATASLVLGILGILGTCCYVVPGLIMGIIGLILAGMDTKKYKANPAMYDNYSTVKTGKILSIIAIVISFIFIAFVVWMFAYIGWENMQNEELMNQRIEELFGQ</sequence>
<reference evidence="2" key="1">
    <citation type="submission" date="2020-05" db="EMBL/GenBank/DDBJ databases">
        <title>Genomic Encyclopedia of Type Strains, Phase IV (KMG-V): Genome sequencing to study the core and pangenomes of soil and plant-associated prokaryotes.</title>
        <authorList>
            <person name="Whitman W."/>
        </authorList>
    </citation>
    <scope>NUCLEOTIDE SEQUENCE</scope>
    <source>
        <strain evidence="2">16F</strain>
    </source>
</reference>
<keyword evidence="1" id="KW-0472">Membrane</keyword>
<dbReference type="Pfam" id="PF07666">
    <property type="entry name" value="MpPF26"/>
    <property type="match status" value="1"/>
</dbReference>
<accession>A0A8J8G8I4</accession>
<dbReference type="EMBL" id="JABSNO010000016">
    <property type="protein sequence ID" value="NRS93083.1"/>
    <property type="molecule type" value="Genomic_DNA"/>
</dbReference>
<feature type="transmembrane region" description="Helical" evidence="1">
    <location>
        <begin position="73"/>
        <end position="98"/>
    </location>
</feature>
<dbReference type="NCBIfam" id="NF040945">
    <property type="entry name" value="CCC_membrane"/>
    <property type="match status" value="1"/>
</dbReference>